<dbReference type="Pfam" id="PF00666">
    <property type="entry name" value="Cathelicidins"/>
    <property type="match status" value="1"/>
</dbReference>
<evidence type="ECO:0000256" key="1">
    <source>
        <dbReference type="ARBA" id="ARBA00004175"/>
    </source>
</evidence>
<evidence type="ECO:0000256" key="5">
    <source>
        <dbReference type="ARBA" id="ARBA00022537"/>
    </source>
</evidence>
<evidence type="ECO:0000256" key="10">
    <source>
        <dbReference type="ARBA" id="ARBA00030330"/>
    </source>
</evidence>
<keyword evidence="13" id="KW-1185">Reference proteome</keyword>
<dbReference type="InterPro" id="IPR001894">
    <property type="entry name" value="Cathelicidin-like"/>
</dbReference>
<dbReference type="SUPFAM" id="SSF54403">
    <property type="entry name" value="Cystatin/monellin"/>
    <property type="match status" value="1"/>
</dbReference>
<dbReference type="AlphaFoldDB" id="A0AAW1B111"/>
<name>A0AAW1B111_CROAD</name>
<evidence type="ECO:0000256" key="2">
    <source>
        <dbReference type="ARBA" id="ARBA00004613"/>
    </source>
</evidence>
<evidence type="ECO:0000256" key="3">
    <source>
        <dbReference type="ARBA" id="ARBA00005320"/>
    </source>
</evidence>
<dbReference type="InterPro" id="IPR046350">
    <property type="entry name" value="Cystatin_sf"/>
</dbReference>
<evidence type="ECO:0000256" key="6">
    <source>
        <dbReference type="ARBA" id="ARBA00023136"/>
    </source>
</evidence>
<dbReference type="GO" id="GO:0044218">
    <property type="term" value="C:other organism cell membrane"/>
    <property type="evidence" value="ECO:0007669"/>
    <property type="project" value="UniProtKB-KW"/>
</dbReference>
<sequence length="128" mass="14097">MEPLSDGGHFPGGGGLNVVSSSLSPLRFPQDPTSPSPQGLKFSIKETVCPSSQTHNLTQCDYKEDGLDQDCSAIYSTQQEQSPIVSVQCEDMDRELNRITRSRWRRFARGAGRFLRRHGPSLAFAVIG</sequence>
<keyword evidence="7" id="KW-1015">Disulfide bond</keyword>
<dbReference type="PANTHER" id="PTHR10206:SF0">
    <property type="entry name" value="CATHELICIDIN B1-RELATED"/>
    <property type="match status" value="1"/>
</dbReference>
<dbReference type="GO" id="GO:0005615">
    <property type="term" value="C:extracellular space"/>
    <property type="evidence" value="ECO:0007669"/>
    <property type="project" value="TreeGrafter"/>
</dbReference>
<evidence type="ECO:0000256" key="11">
    <source>
        <dbReference type="SAM" id="MobiDB-lite"/>
    </source>
</evidence>
<protein>
    <recommendedName>
        <fullName evidence="10">Cathelicidin-related antimicrobial peptide</fullName>
    </recommendedName>
    <alternativeName>
        <fullName evidence="9">Vipericidin</fullName>
    </alternativeName>
</protein>
<dbReference type="Gene3D" id="3.10.450.10">
    <property type="match status" value="1"/>
</dbReference>
<reference evidence="12 13" key="1">
    <citation type="journal article" date="2024" name="Proc. Natl. Acad. Sci. U.S.A.">
        <title>The genetic regulatory architecture and epigenomic basis for age-related changes in rattlesnake venom.</title>
        <authorList>
            <person name="Hogan M.P."/>
            <person name="Holding M.L."/>
            <person name="Nystrom G.S."/>
            <person name="Colston T.J."/>
            <person name="Bartlett D.A."/>
            <person name="Mason A.J."/>
            <person name="Ellsworth S.A."/>
            <person name="Rautsaw R.M."/>
            <person name="Lawrence K.C."/>
            <person name="Strickland J.L."/>
            <person name="He B."/>
            <person name="Fraser P."/>
            <person name="Margres M.J."/>
            <person name="Gilbert D.M."/>
            <person name="Gibbs H.L."/>
            <person name="Parkinson C.L."/>
            <person name="Rokyta D.R."/>
        </authorList>
    </citation>
    <scope>NUCLEOTIDE SEQUENCE [LARGE SCALE GENOMIC DNA]</scope>
    <source>
        <strain evidence="12">DRR0105</strain>
    </source>
</reference>
<proteinExistence type="inferred from homology"/>
<evidence type="ECO:0000313" key="13">
    <source>
        <dbReference type="Proteomes" id="UP001474421"/>
    </source>
</evidence>
<organism evidence="12 13">
    <name type="scientific">Crotalus adamanteus</name>
    <name type="common">Eastern diamondback rattlesnake</name>
    <dbReference type="NCBI Taxonomy" id="8729"/>
    <lineage>
        <taxon>Eukaryota</taxon>
        <taxon>Metazoa</taxon>
        <taxon>Chordata</taxon>
        <taxon>Craniata</taxon>
        <taxon>Vertebrata</taxon>
        <taxon>Euteleostomi</taxon>
        <taxon>Lepidosauria</taxon>
        <taxon>Squamata</taxon>
        <taxon>Bifurcata</taxon>
        <taxon>Unidentata</taxon>
        <taxon>Episquamata</taxon>
        <taxon>Toxicofera</taxon>
        <taxon>Serpentes</taxon>
        <taxon>Colubroidea</taxon>
        <taxon>Viperidae</taxon>
        <taxon>Crotalinae</taxon>
        <taxon>Crotalus</taxon>
    </lineage>
</organism>
<accession>A0AAW1B111</accession>
<dbReference type="EMBL" id="JAOTOJ010000009">
    <property type="protein sequence ID" value="KAK9395839.1"/>
    <property type="molecule type" value="Genomic_DNA"/>
</dbReference>
<comment type="subcellular location">
    <subcellularLocation>
        <location evidence="2">Secreted</location>
    </subcellularLocation>
    <subcellularLocation>
        <location evidence="1">Target cell membrane</location>
    </subcellularLocation>
</comment>
<dbReference type="PANTHER" id="PTHR10206">
    <property type="entry name" value="CATHELICIDIN"/>
    <property type="match status" value="1"/>
</dbReference>
<gene>
    <name evidence="12" type="ORF">NXF25_019200</name>
</gene>
<comment type="caution">
    <text evidence="12">The sequence shown here is derived from an EMBL/GenBank/DDBJ whole genome shotgun (WGS) entry which is preliminary data.</text>
</comment>
<evidence type="ECO:0000256" key="8">
    <source>
        <dbReference type="ARBA" id="ARBA00023298"/>
    </source>
</evidence>
<keyword evidence="4" id="KW-0964">Secreted</keyword>
<dbReference type="Proteomes" id="UP001474421">
    <property type="component" value="Unassembled WGS sequence"/>
</dbReference>
<evidence type="ECO:0000256" key="7">
    <source>
        <dbReference type="ARBA" id="ARBA00023157"/>
    </source>
</evidence>
<comment type="similarity">
    <text evidence="3">Belongs to the cathelicidin family.</text>
</comment>
<feature type="region of interest" description="Disordered" evidence="11">
    <location>
        <begin position="1"/>
        <end position="40"/>
    </location>
</feature>
<evidence type="ECO:0000313" key="12">
    <source>
        <dbReference type="EMBL" id="KAK9395839.1"/>
    </source>
</evidence>
<evidence type="ECO:0000256" key="9">
    <source>
        <dbReference type="ARBA" id="ARBA00030320"/>
    </source>
</evidence>
<keyword evidence="6" id="KW-0472">Membrane</keyword>
<dbReference type="GO" id="GO:0006952">
    <property type="term" value="P:defense response"/>
    <property type="evidence" value="ECO:0007669"/>
    <property type="project" value="InterPro"/>
</dbReference>
<keyword evidence="8" id="KW-1053">Target membrane</keyword>
<evidence type="ECO:0000256" key="4">
    <source>
        <dbReference type="ARBA" id="ARBA00022525"/>
    </source>
</evidence>
<keyword evidence="5" id="KW-1052">Target cell membrane</keyword>